<accession>A0A0B1ZQJ7</accession>
<dbReference type="AlphaFoldDB" id="A0A0B1ZQJ7"/>
<keyword evidence="4" id="KW-1185">Reference proteome</keyword>
<dbReference type="STRING" id="1348853.LK12_11940"/>
<feature type="domain" description="VWFA" evidence="2">
    <location>
        <begin position="149"/>
        <end position="215"/>
    </location>
</feature>
<proteinExistence type="predicted"/>
<dbReference type="Gene3D" id="3.40.50.410">
    <property type="entry name" value="von Willebrand factor, type A domain"/>
    <property type="match status" value="2"/>
</dbReference>
<evidence type="ECO:0000313" key="3">
    <source>
        <dbReference type="EMBL" id="KHK91529.1"/>
    </source>
</evidence>
<dbReference type="InterPro" id="IPR036465">
    <property type="entry name" value="vWFA_dom_sf"/>
</dbReference>
<keyword evidence="1" id="KW-0812">Transmembrane</keyword>
<evidence type="ECO:0000256" key="1">
    <source>
        <dbReference type="SAM" id="Phobius"/>
    </source>
</evidence>
<name>A0A0B1ZQJ7_9SPHN</name>
<dbReference type="InterPro" id="IPR028087">
    <property type="entry name" value="Tad_N"/>
</dbReference>
<evidence type="ECO:0000259" key="2">
    <source>
        <dbReference type="PROSITE" id="PS50234"/>
    </source>
</evidence>
<sequence>MLGFAIVQRLLRDRAGNTFMIVAAAIAPLLALVGGGIDMGRTYISETRLQQACDAGVLAARKALGSQVVTTGAVPDEVSLAGNRFFNVNFRSGAYGSTDRTFTMTLESDYSISGKASANVPTTIMRVFGKNNVPVAVQCEAKLNFSNTDVMMVLDTTGSMNQTNSGDSQPKIAVLRQVVKNFHTQLEASKSPGVRIRYGFVPYSANVNVGYLLKSRWMADGWDYEGRVSVDTGKVETVTKYKYTYTYMSGAKTTLASYSASTCPGDTATWEMIAYGSGSGYEVWDTRVNGTTYSCANADPGVTVTGTSYSNYVYRTLKQQNGTETKQVYKWQYKPVTIDVSGFKDSDPDKPYVGGSVWVRMMGDPTPYPDYMSATFKGCIEERATYQITDYANVDLSKALDLDIDLVPDPSKPNTQWKPILHEISFLRAWKPTGGSWSKSPVTTTDNYMQASNYGLTACPSPAHKLAAMTSTEIASYVDNLKAEGNTYHDIGMIWGGRLLSPTGIFADENADINGSPTTRHLIFLTDGETAPLDLSYASYGVEPLSQRRWSSSSKFSLTQTVENRFTFACNEVKKKNITVWVIGFGTQMTDMLKNCAGDGHWFQADDASQLSKAFDKIAKSMGDLRIIK</sequence>
<feature type="transmembrane region" description="Helical" evidence="1">
    <location>
        <begin position="18"/>
        <end position="37"/>
    </location>
</feature>
<dbReference type="Proteomes" id="UP000031057">
    <property type="component" value="Unassembled WGS sequence"/>
</dbReference>
<comment type="caution">
    <text evidence="3">The sequence shown here is derived from an EMBL/GenBank/DDBJ whole genome shotgun (WGS) entry which is preliminary data.</text>
</comment>
<dbReference type="PROSITE" id="PS50234">
    <property type="entry name" value="VWFA"/>
    <property type="match status" value="1"/>
</dbReference>
<gene>
    <name evidence="3" type="ORF">LK12_11940</name>
</gene>
<dbReference type="Pfam" id="PF13400">
    <property type="entry name" value="Tad"/>
    <property type="match status" value="1"/>
</dbReference>
<keyword evidence="1" id="KW-0472">Membrane</keyword>
<keyword evidence="1" id="KW-1133">Transmembrane helix</keyword>
<dbReference type="InterPro" id="IPR002035">
    <property type="entry name" value="VWF_A"/>
</dbReference>
<evidence type="ECO:0000313" key="4">
    <source>
        <dbReference type="Proteomes" id="UP000031057"/>
    </source>
</evidence>
<dbReference type="SUPFAM" id="SSF53300">
    <property type="entry name" value="vWA-like"/>
    <property type="match status" value="1"/>
</dbReference>
<dbReference type="EMBL" id="JTDI01000003">
    <property type="protein sequence ID" value="KHK91529.1"/>
    <property type="molecule type" value="Genomic_DNA"/>
</dbReference>
<reference evidence="3 4" key="1">
    <citation type="submission" date="2014-10" db="EMBL/GenBank/DDBJ databases">
        <title>Genome sequence of Novosphingobium malaysiense MUSC 273(T).</title>
        <authorList>
            <person name="Lee L.-H."/>
        </authorList>
    </citation>
    <scope>NUCLEOTIDE SEQUENCE [LARGE SCALE GENOMIC DNA]</scope>
    <source>
        <strain evidence="3 4">MUSC 273</strain>
    </source>
</reference>
<organism evidence="3 4">
    <name type="scientific">Novosphingobium malaysiense</name>
    <dbReference type="NCBI Taxonomy" id="1348853"/>
    <lineage>
        <taxon>Bacteria</taxon>
        <taxon>Pseudomonadati</taxon>
        <taxon>Pseudomonadota</taxon>
        <taxon>Alphaproteobacteria</taxon>
        <taxon>Sphingomonadales</taxon>
        <taxon>Sphingomonadaceae</taxon>
        <taxon>Novosphingobium</taxon>
    </lineage>
</organism>
<protein>
    <recommendedName>
        <fullName evidence="2">VWFA domain-containing protein</fullName>
    </recommendedName>
</protein>